<dbReference type="RefSeq" id="XP_005781334.1">
    <property type="nucleotide sequence ID" value="XM_005781277.1"/>
</dbReference>
<evidence type="ECO:0008006" key="3">
    <source>
        <dbReference type="Google" id="ProtNLM"/>
    </source>
</evidence>
<reference evidence="1" key="2">
    <citation type="submission" date="2024-10" db="UniProtKB">
        <authorList>
            <consortium name="EnsemblProtists"/>
        </authorList>
    </citation>
    <scope>IDENTIFICATION</scope>
</reference>
<protein>
    <recommendedName>
        <fullName evidence="3">RRM domain-containing protein</fullName>
    </recommendedName>
</protein>
<dbReference type="PaxDb" id="2903-EOD28905"/>
<sequence>MEVDVCCVEVSNLSYSASAADVQAAYAAALLAFPGSRVEKAPGATGVATVHLSSRAAADHFVRAVEGAKPLSHQGRGLRTRIKVAAVAVEAGEEEEGVGGVRQWPFEDPTALLPADQEALNEQASFPSSHCRDIGLLLEKIPSGPVREAVQFAIEEKGQEGYHLKEIYLVVGRRLELVFQPPAGAKRRKNFAMRSNELVDHLSAFVPLFRGTLHRISRIVHAVTNPDGLGMIGLVARIGRTLQGHVAPMLGGEGGCDVRQLDRRGGQAAAMIEARNATVMIEAIENQSPDVVVVDELSTREECQAARTIVGRGAAVVASVVRDPERNIITGSITSAKERADKLRQVERRMGAPVFGAAVELRGFGEWVLHEDIEHTVDALLDGRPCRASRRTRTSGAGGEAVTSEPLIGVHQRPDGFAYVKPAPGARQTFSFGGANGGASGGANGGSAGKLDFHQKNEQGQPVWRELSSVTPLIYQRAESDC</sequence>
<keyword evidence="2" id="KW-1185">Reference proteome</keyword>
<name>A0A0D3JZH0_EMIH1</name>
<proteinExistence type="predicted"/>
<dbReference type="EnsemblProtists" id="EOD28905">
    <property type="protein sequence ID" value="EOD28905"/>
    <property type="gene ID" value="EMIHUDRAFT_456896"/>
</dbReference>
<accession>A0A0D3JZH0</accession>
<evidence type="ECO:0000313" key="2">
    <source>
        <dbReference type="Proteomes" id="UP000013827"/>
    </source>
</evidence>
<dbReference type="Proteomes" id="UP000013827">
    <property type="component" value="Unassembled WGS sequence"/>
</dbReference>
<dbReference type="PANTHER" id="PTHR20953:SF3">
    <property type="entry name" value="P-LOOP CONTAINING NUCLEOSIDE TRIPHOSPHATE HYDROLASES SUPERFAMILY PROTEIN"/>
    <property type="match status" value="1"/>
</dbReference>
<dbReference type="PANTHER" id="PTHR20953">
    <property type="entry name" value="KINASE-RELATED"/>
    <property type="match status" value="1"/>
</dbReference>
<dbReference type="GeneID" id="17274450"/>
<evidence type="ECO:0000313" key="1">
    <source>
        <dbReference type="EnsemblProtists" id="EOD28905"/>
    </source>
</evidence>
<organism evidence="1 2">
    <name type="scientific">Emiliania huxleyi (strain CCMP1516)</name>
    <dbReference type="NCBI Taxonomy" id="280463"/>
    <lineage>
        <taxon>Eukaryota</taxon>
        <taxon>Haptista</taxon>
        <taxon>Haptophyta</taxon>
        <taxon>Prymnesiophyceae</taxon>
        <taxon>Isochrysidales</taxon>
        <taxon>Noelaerhabdaceae</taxon>
        <taxon>Emiliania</taxon>
    </lineage>
</organism>
<reference evidence="2" key="1">
    <citation type="journal article" date="2013" name="Nature">
        <title>Pan genome of the phytoplankton Emiliania underpins its global distribution.</title>
        <authorList>
            <person name="Read B.A."/>
            <person name="Kegel J."/>
            <person name="Klute M.J."/>
            <person name="Kuo A."/>
            <person name="Lefebvre S.C."/>
            <person name="Maumus F."/>
            <person name="Mayer C."/>
            <person name="Miller J."/>
            <person name="Monier A."/>
            <person name="Salamov A."/>
            <person name="Young J."/>
            <person name="Aguilar M."/>
            <person name="Claverie J.M."/>
            <person name="Frickenhaus S."/>
            <person name="Gonzalez K."/>
            <person name="Herman E.K."/>
            <person name="Lin Y.C."/>
            <person name="Napier J."/>
            <person name="Ogata H."/>
            <person name="Sarno A.F."/>
            <person name="Shmutz J."/>
            <person name="Schroeder D."/>
            <person name="de Vargas C."/>
            <person name="Verret F."/>
            <person name="von Dassow P."/>
            <person name="Valentin K."/>
            <person name="Van de Peer Y."/>
            <person name="Wheeler G."/>
            <person name="Dacks J.B."/>
            <person name="Delwiche C.F."/>
            <person name="Dyhrman S.T."/>
            <person name="Glockner G."/>
            <person name="John U."/>
            <person name="Richards T."/>
            <person name="Worden A.Z."/>
            <person name="Zhang X."/>
            <person name="Grigoriev I.V."/>
            <person name="Allen A.E."/>
            <person name="Bidle K."/>
            <person name="Borodovsky M."/>
            <person name="Bowler C."/>
            <person name="Brownlee C."/>
            <person name="Cock J.M."/>
            <person name="Elias M."/>
            <person name="Gladyshev V.N."/>
            <person name="Groth M."/>
            <person name="Guda C."/>
            <person name="Hadaegh A."/>
            <person name="Iglesias-Rodriguez M.D."/>
            <person name="Jenkins J."/>
            <person name="Jones B.M."/>
            <person name="Lawson T."/>
            <person name="Leese F."/>
            <person name="Lindquist E."/>
            <person name="Lobanov A."/>
            <person name="Lomsadze A."/>
            <person name="Malik S.B."/>
            <person name="Marsh M.E."/>
            <person name="Mackinder L."/>
            <person name="Mock T."/>
            <person name="Mueller-Roeber B."/>
            <person name="Pagarete A."/>
            <person name="Parker M."/>
            <person name="Probert I."/>
            <person name="Quesneville H."/>
            <person name="Raines C."/>
            <person name="Rensing S.A."/>
            <person name="Riano-Pachon D.M."/>
            <person name="Richier S."/>
            <person name="Rokitta S."/>
            <person name="Shiraiwa Y."/>
            <person name="Soanes D.M."/>
            <person name="van der Giezen M."/>
            <person name="Wahlund T.M."/>
            <person name="Williams B."/>
            <person name="Wilson W."/>
            <person name="Wolfe G."/>
            <person name="Wurch L.L."/>
        </authorList>
    </citation>
    <scope>NUCLEOTIDE SEQUENCE</scope>
</reference>
<dbReference type="HOGENOM" id="CLU_566774_0_0_1"/>
<dbReference type="AlphaFoldDB" id="A0A0D3JZH0"/>
<dbReference type="KEGG" id="ehx:EMIHUDRAFT_456896"/>